<feature type="non-terminal residue" evidence="2">
    <location>
        <position position="96"/>
    </location>
</feature>
<accession>S8DIM2</accession>
<sequence>VASIETGDLGSEKLDLDRSPGDDSLEEDVPEVKQFDGEHGSNVNADVAEISLLPTPVEDDDHVDVGGHLTSVETEPKDVGKKAASSNSISVKRKLH</sequence>
<evidence type="ECO:0000313" key="3">
    <source>
        <dbReference type="Proteomes" id="UP000015453"/>
    </source>
</evidence>
<protein>
    <submittedName>
        <fullName evidence="2">Uncharacterized protein</fullName>
    </submittedName>
</protein>
<name>S8DIM2_9LAMI</name>
<comment type="caution">
    <text evidence="2">The sequence shown here is derived from an EMBL/GenBank/DDBJ whole genome shotgun (WGS) entry which is preliminary data.</text>
</comment>
<gene>
    <name evidence="2" type="ORF">M569_15512</name>
</gene>
<dbReference type="EMBL" id="AUSU01008477">
    <property type="protein sequence ID" value="EPS59297.1"/>
    <property type="molecule type" value="Genomic_DNA"/>
</dbReference>
<organism evidence="2 3">
    <name type="scientific">Genlisea aurea</name>
    <dbReference type="NCBI Taxonomy" id="192259"/>
    <lineage>
        <taxon>Eukaryota</taxon>
        <taxon>Viridiplantae</taxon>
        <taxon>Streptophyta</taxon>
        <taxon>Embryophyta</taxon>
        <taxon>Tracheophyta</taxon>
        <taxon>Spermatophyta</taxon>
        <taxon>Magnoliopsida</taxon>
        <taxon>eudicotyledons</taxon>
        <taxon>Gunneridae</taxon>
        <taxon>Pentapetalae</taxon>
        <taxon>asterids</taxon>
        <taxon>lamiids</taxon>
        <taxon>Lamiales</taxon>
        <taxon>Lentibulariaceae</taxon>
        <taxon>Genlisea</taxon>
    </lineage>
</organism>
<keyword evidence="3" id="KW-1185">Reference proteome</keyword>
<feature type="region of interest" description="Disordered" evidence="1">
    <location>
        <begin position="56"/>
        <end position="96"/>
    </location>
</feature>
<evidence type="ECO:0000256" key="1">
    <source>
        <dbReference type="SAM" id="MobiDB-lite"/>
    </source>
</evidence>
<dbReference type="OrthoDB" id="5348404at2759"/>
<feature type="compositionally biased region" description="Basic and acidic residues" evidence="1">
    <location>
        <begin position="10"/>
        <end position="21"/>
    </location>
</feature>
<dbReference type="AlphaFoldDB" id="S8DIM2"/>
<reference evidence="2 3" key="1">
    <citation type="journal article" date="2013" name="BMC Genomics">
        <title>The miniature genome of a carnivorous plant Genlisea aurea contains a low number of genes and short non-coding sequences.</title>
        <authorList>
            <person name="Leushkin E.V."/>
            <person name="Sutormin R.A."/>
            <person name="Nabieva E.R."/>
            <person name="Penin A.A."/>
            <person name="Kondrashov A.S."/>
            <person name="Logacheva M.D."/>
        </authorList>
    </citation>
    <scope>NUCLEOTIDE SEQUENCE [LARGE SCALE GENOMIC DNA]</scope>
</reference>
<proteinExistence type="predicted"/>
<feature type="region of interest" description="Disordered" evidence="1">
    <location>
        <begin position="1"/>
        <end position="28"/>
    </location>
</feature>
<feature type="non-terminal residue" evidence="2">
    <location>
        <position position="1"/>
    </location>
</feature>
<evidence type="ECO:0000313" key="2">
    <source>
        <dbReference type="EMBL" id="EPS59297.1"/>
    </source>
</evidence>
<dbReference type="Proteomes" id="UP000015453">
    <property type="component" value="Unassembled WGS sequence"/>
</dbReference>